<feature type="region of interest" description="Disordered" evidence="1">
    <location>
        <begin position="30"/>
        <end position="51"/>
    </location>
</feature>
<dbReference type="InParanoid" id="M1DDV5"/>
<dbReference type="Proteomes" id="UP000011115">
    <property type="component" value="Unassembled WGS sequence"/>
</dbReference>
<dbReference type="AlphaFoldDB" id="M1DDV5"/>
<evidence type="ECO:0000256" key="1">
    <source>
        <dbReference type="SAM" id="MobiDB-lite"/>
    </source>
</evidence>
<keyword evidence="3" id="KW-1185">Reference proteome</keyword>
<proteinExistence type="predicted"/>
<accession>M1DDV5</accession>
<sequence length="109" mass="12615">MHIYSLYLKKSLSFRYLEFEAKHGHYLARRNKAAEKNEEMKARRSPSPVGESPMGLEIAFCSSVLSPEGKVKLAMKWSSRRIVDQFRKAVPYRLTTQNAKRLKAKAGRR</sequence>
<dbReference type="HOGENOM" id="CLU_180376_0_0_1"/>
<organism evidence="2 3">
    <name type="scientific">Solanum tuberosum</name>
    <name type="common">Potato</name>
    <dbReference type="NCBI Taxonomy" id="4113"/>
    <lineage>
        <taxon>Eukaryota</taxon>
        <taxon>Viridiplantae</taxon>
        <taxon>Streptophyta</taxon>
        <taxon>Embryophyta</taxon>
        <taxon>Tracheophyta</taxon>
        <taxon>Spermatophyta</taxon>
        <taxon>Magnoliopsida</taxon>
        <taxon>eudicotyledons</taxon>
        <taxon>Gunneridae</taxon>
        <taxon>Pentapetalae</taxon>
        <taxon>asterids</taxon>
        <taxon>lamiids</taxon>
        <taxon>Solanales</taxon>
        <taxon>Solanaceae</taxon>
        <taxon>Solanoideae</taxon>
        <taxon>Solaneae</taxon>
        <taxon>Solanum</taxon>
    </lineage>
</organism>
<evidence type="ECO:0000313" key="3">
    <source>
        <dbReference type="Proteomes" id="UP000011115"/>
    </source>
</evidence>
<protein>
    <submittedName>
        <fullName evidence="2">Uncharacterized protein</fullName>
    </submittedName>
</protein>
<evidence type="ECO:0000313" key="2">
    <source>
        <dbReference type="EnsemblPlants" id="PGSC0003DMT400087452"/>
    </source>
</evidence>
<dbReference type="EnsemblPlants" id="PGSC0003DMT400087452">
    <property type="protein sequence ID" value="PGSC0003DMT400087452"/>
    <property type="gene ID" value="PGSC0003DMG400037023"/>
</dbReference>
<reference evidence="2" key="2">
    <citation type="submission" date="2015-06" db="UniProtKB">
        <authorList>
            <consortium name="EnsemblPlants"/>
        </authorList>
    </citation>
    <scope>IDENTIFICATION</scope>
    <source>
        <strain evidence="2">DM1-3 516 R44</strain>
    </source>
</reference>
<reference evidence="3" key="1">
    <citation type="journal article" date="2011" name="Nature">
        <title>Genome sequence and analysis of the tuber crop potato.</title>
        <authorList>
            <consortium name="The Potato Genome Sequencing Consortium"/>
        </authorList>
    </citation>
    <scope>NUCLEOTIDE SEQUENCE [LARGE SCALE GENOMIC DNA]</scope>
    <source>
        <strain evidence="3">cv. DM1-3 516 R44</strain>
    </source>
</reference>
<feature type="compositionally biased region" description="Basic and acidic residues" evidence="1">
    <location>
        <begin position="32"/>
        <end position="42"/>
    </location>
</feature>
<dbReference type="PaxDb" id="4113-PGSC0003DMT400087452"/>
<dbReference type="Gramene" id="PGSC0003DMT400087452">
    <property type="protein sequence ID" value="PGSC0003DMT400087452"/>
    <property type="gene ID" value="PGSC0003DMG400037023"/>
</dbReference>
<name>M1DDV5_SOLTU</name>